<sequence>MPPRLTIKCSFNPYVPAGRRLNPPECAKADSNVKKRPENGSGRKDEGQIRGGRSDVNVAAMLPGAPNSATFRLVEAR</sequence>
<dbReference type="AlphaFoldDB" id="H0HMZ1"/>
<proteinExistence type="predicted"/>
<accession>H0HMZ1</accession>
<reference evidence="2 3" key="1">
    <citation type="journal article" date="2012" name="J. Bacteriol.">
        <title>Draft Genome Sequence of Mesorhizobium alhagi CCNWXJ12-2T, a Novel Salt-Resistant Species Isolated from the Desert of Northwestern China.</title>
        <authorList>
            <person name="Zhou M."/>
            <person name="Chen W."/>
            <person name="Chen H."/>
            <person name="Wei G."/>
        </authorList>
    </citation>
    <scope>NUCLEOTIDE SEQUENCE [LARGE SCALE GENOMIC DNA]</scope>
    <source>
        <strain evidence="2 3">CCNWXJ12-2</strain>
    </source>
</reference>
<organism evidence="2 3">
    <name type="scientific">Mesorhizobium alhagi CCNWXJ12-2</name>
    <dbReference type="NCBI Taxonomy" id="1107882"/>
    <lineage>
        <taxon>Bacteria</taxon>
        <taxon>Pseudomonadati</taxon>
        <taxon>Pseudomonadota</taxon>
        <taxon>Alphaproteobacteria</taxon>
        <taxon>Hyphomicrobiales</taxon>
        <taxon>Phyllobacteriaceae</taxon>
        <taxon>Allomesorhizobium</taxon>
    </lineage>
</organism>
<protein>
    <submittedName>
        <fullName evidence="2">Uncharacterized protein</fullName>
    </submittedName>
</protein>
<feature type="compositionally biased region" description="Basic and acidic residues" evidence="1">
    <location>
        <begin position="27"/>
        <end position="48"/>
    </location>
</feature>
<dbReference type="Proteomes" id="UP000003250">
    <property type="component" value="Unassembled WGS sequence"/>
</dbReference>
<evidence type="ECO:0000256" key="1">
    <source>
        <dbReference type="SAM" id="MobiDB-lite"/>
    </source>
</evidence>
<feature type="region of interest" description="Disordered" evidence="1">
    <location>
        <begin position="19"/>
        <end position="53"/>
    </location>
</feature>
<evidence type="ECO:0000313" key="2">
    <source>
        <dbReference type="EMBL" id="EHK57903.1"/>
    </source>
</evidence>
<evidence type="ECO:0000313" key="3">
    <source>
        <dbReference type="Proteomes" id="UP000003250"/>
    </source>
</evidence>
<name>H0HMZ1_9HYPH</name>
<gene>
    <name evidence="2" type="ORF">MAXJ12_07539</name>
</gene>
<dbReference type="EMBL" id="AHAM01000050">
    <property type="protein sequence ID" value="EHK57903.1"/>
    <property type="molecule type" value="Genomic_DNA"/>
</dbReference>
<keyword evidence="3" id="KW-1185">Reference proteome</keyword>